<dbReference type="OrthoDB" id="2561043at2759"/>
<proteinExistence type="predicted"/>
<dbReference type="PANTHER" id="PTHR43814">
    <property type="entry name" value="ARGININOSUCCINATE LYASE"/>
    <property type="match status" value="1"/>
</dbReference>
<dbReference type="EMBL" id="MU825400">
    <property type="protein sequence ID" value="KAJ7392596.1"/>
    <property type="molecule type" value="Genomic_DNA"/>
</dbReference>
<evidence type="ECO:0000259" key="1">
    <source>
        <dbReference type="Pfam" id="PF00206"/>
    </source>
</evidence>
<dbReference type="GO" id="GO:0005829">
    <property type="term" value="C:cytosol"/>
    <property type="evidence" value="ECO:0007669"/>
    <property type="project" value="TreeGrafter"/>
</dbReference>
<dbReference type="InterPro" id="IPR024083">
    <property type="entry name" value="Fumarase/histidase_N"/>
</dbReference>
<sequence length="134" mass="15088">MATTEGNKLWGGRFSGKWIQRWINLTPPLHLIKECGRKTSCLYLLTVMIFLLKGSEAYVKGIEKVGLVTNDEMKEILSGLEKVKDEWVSGSFILQPSDEDIHTANERRLKEIVGSVGGKLHTGRSRNDQVMAEE</sequence>
<dbReference type="PANTHER" id="PTHR43814:SF1">
    <property type="entry name" value="ARGININOSUCCINATE LYASE"/>
    <property type="match status" value="1"/>
</dbReference>
<keyword evidence="3" id="KW-1185">Reference proteome</keyword>
<dbReference type="InterPro" id="IPR008948">
    <property type="entry name" value="L-Aspartase-like"/>
</dbReference>
<dbReference type="Proteomes" id="UP001163046">
    <property type="component" value="Unassembled WGS sequence"/>
</dbReference>
<comment type="caution">
    <text evidence="2">The sequence shown here is derived from an EMBL/GenBank/DDBJ whole genome shotgun (WGS) entry which is preliminary data.</text>
</comment>
<feature type="domain" description="Fumarate lyase N-terminal" evidence="1">
    <location>
        <begin position="53"/>
        <end position="130"/>
    </location>
</feature>
<dbReference type="Pfam" id="PF00206">
    <property type="entry name" value="Lyase_1"/>
    <property type="match status" value="1"/>
</dbReference>
<evidence type="ECO:0000313" key="2">
    <source>
        <dbReference type="EMBL" id="KAJ7392596.1"/>
    </source>
</evidence>
<dbReference type="SUPFAM" id="SSF48557">
    <property type="entry name" value="L-aspartase-like"/>
    <property type="match status" value="1"/>
</dbReference>
<dbReference type="AlphaFoldDB" id="A0A9X0A369"/>
<dbReference type="Gene3D" id="1.10.275.10">
    <property type="entry name" value="Fumarase/aspartase (N-terminal domain)"/>
    <property type="match status" value="1"/>
</dbReference>
<name>A0A9X0A369_9CNID</name>
<dbReference type="GO" id="GO:0004056">
    <property type="term" value="F:argininosuccinate lyase activity"/>
    <property type="evidence" value="ECO:0007669"/>
    <property type="project" value="InterPro"/>
</dbReference>
<dbReference type="GO" id="GO:0042450">
    <property type="term" value="P:L-arginine biosynthetic process via ornithine"/>
    <property type="evidence" value="ECO:0007669"/>
    <property type="project" value="InterPro"/>
</dbReference>
<dbReference type="InterPro" id="IPR022761">
    <property type="entry name" value="Fumarate_lyase_N"/>
</dbReference>
<organism evidence="2 3">
    <name type="scientific">Desmophyllum pertusum</name>
    <dbReference type="NCBI Taxonomy" id="174260"/>
    <lineage>
        <taxon>Eukaryota</taxon>
        <taxon>Metazoa</taxon>
        <taxon>Cnidaria</taxon>
        <taxon>Anthozoa</taxon>
        <taxon>Hexacorallia</taxon>
        <taxon>Scleractinia</taxon>
        <taxon>Caryophylliina</taxon>
        <taxon>Caryophylliidae</taxon>
        <taxon>Desmophyllum</taxon>
    </lineage>
</organism>
<protein>
    <recommendedName>
        <fullName evidence="1">Fumarate lyase N-terminal domain-containing protein</fullName>
    </recommendedName>
</protein>
<accession>A0A9X0A369</accession>
<gene>
    <name evidence="2" type="ORF">OS493_010247</name>
</gene>
<evidence type="ECO:0000313" key="3">
    <source>
        <dbReference type="Proteomes" id="UP001163046"/>
    </source>
</evidence>
<dbReference type="InterPro" id="IPR009049">
    <property type="entry name" value="Argininosuccinate_lyase"/>
</dbReference>
<reference evidence="2" key="1">
    <citation type="submission" date="2023-01" db="EMBL/GenBank/DDBJ databases">
        <title>Genome assembly of the deep-sea coral Lophelia pertusa.</title>
        <authorList>
            <person name="Herrera S."/>
            <person name="Cordes E."/>
        </authorList>
    </citation>
    <scope>NUCLEOTIDE SEQUENCE</scope>
    <source>
        <strain evidence="2">USNM1676648</strain>
        <tissue evidence="2">Polyp</tissue>
    </source>
</reference>